<dbReference type="OrthoDB" id="5584477at2759"/>
<sequence length="722" mass="81097">MATVRLVISGMKRPRQRRLNMHDVMLTNTKTSEPRAAEMEGKLEVLQVVESVSRVHVSFLDIPPGAGYFWAWRVCVGAWVSIQKAWSTRAVIAKAHFNQSGSDRAQSRTGRTFDSPIICKAALPAPVCHSRGQTQHRSLRAHSNPSRPKQAAHRLPSALTPTKSSTPFNLQQKPSPPLIPPLQDQQHSPLLENAHIPLHTPPHTERWLKHAEWRTVSAATHPNLLKSRPDSKARPVDQALPGSGALSNVSTPPNHQNFNDTANRRKPGSMTHRELMDVALYLELWDRVVYDIHSLWRNFDEARGLATIPDRLHDGRRWVGLLEWFFADIIPLLQPSAPAKKTMSSSSLQLRTWATVFTHFVGPGARCRGTEKKFIQGRPQLDLFQAGQRRCALGFTLCGPIMRVFRFNRSGAKGSTAIDIDEHPHTFLAATTFSSLRTPKRLDSILQSDGTPTTPKLRSCTIPRCIQSCPHFLIRLLSQLRKSTVSVGISLSVDERVVKPLPHKRQLHAAAKSHQDPSDHEPSWIGLAVFPFLQSPSSRTEGCSPRPPLHVHGPQRCASRRVAQPYPQKKAPAVAPYGFLVDFDFAFDQAQQRMSGADVIAGTFPYMSIDVLEGMTKAHSAIQDLESFYYVLLDIVINYDERCAQRNPQPSETIFTSLSFSDNVHELRMFSPSSKNYFLNQTRFINRVVPTFNNKAQSTLWPVIDDWCELIAKIGSRTDHMQ</sequence>
<feature type="compositionally biased region" description="Polar residues" evidence="1">
    <location>
        <begin position="159"/>
        <end position="173"/>
    </location>
</feature>
<feature type="region of interest" description="Disordered" evidence="1">
    <location>
        <begin position="224"/>
        <end position="269"/>
    </location>
</feature>
<evidence type="ECO:0000259" key="2">
    <source>
        <dbReference type="Pfam" id="PF17667"/>
    </source>
</evidence>
<dbReference type="PANTHER" id="PTHR38248:SF2">
    <property type="entry name" value="FUNK1 11"/>
    <property type="match status" value="1"/>
</dbReference>
<comment type="caution">
    <text evidence="3">The sequence shown here is derived from an EMBL/GenBank/DDBJ whole genome shotgun (WGS) entry which is preliminary data.</text>
</comment>
<dbReference type="EMBL" id="VXIS01000003">
    <property type="protein sequence ID" value="KAA8914715.1"/>
    <property type="molecule type" value="Genomic_DNA"/>
</dbReference>
<dbReference type="Pfam" id="PF17667">
    <property type="entry name" value="Pkinase_fungal"/>
    <property type="match status" value="2"/>
</dbReference>
<gene>
    <name evidence="3" type="ORF">FN846DRAFT_885720</name>
</gene>
<accession>A0A5J5FBF8</accession>
<feature type="compositionally biased region" description="Polar residues" evidence="1">
    <location>
        <begin position="245"/>
        <end position="261"/>
    </location>
</feature>
<feature type="compositionally biased region" description="Polar residues" evidence="1">
    <location>
        <begin position="131"/>
        <end position="147"/>
    </location>
</feature>
<dbReference type="InParanoid" id="A0A5J5FBF8"/>
<evidence type="ECO:0000313" key="4">
    <source>
        <dbReference type="Proteomes" id="UP000326924"/>
    </source>
</evidence>
<evidence type="ECO:0000256" key="1">
    <source>
        <dbReference type="SAM" id="MobiDB-lite"/>
    </source>
</evidence>
<evidence type="ECO:0000313" key="3">
    <source>
        <dbReference type="EMBL" id="KAA8914715.1"/>
    </source>
</evidence>
<dbReference type="Proteomes" id="UP000326924">
    <property type="component" value="Unassembled WGS sequence"/>
</dbReference>
<feature type="domain" description="Fungal-type protein kinase" evidence="2">
    <location>
        <begin position="576"/>
        <end position="635"/>
    </location>
</feature>
<reference evidence="3 4" key="1">
    <citation type="submission" date="2019-09" db="EMBL/GenBank/DDBJ databases">
        <title>Draft genome of the ectomycorrhizal ascomycete Sphaerosporella brunnea.</title>
        <authorList>
            <consortium name="DOE Joint Genome Institute"/>
            <person name="Benucci G.M."/>
            <person name="Marozzi G."/>
            <person name="Antonielli L."/>
            <person name="Sanchez S."/>
            <person name="Marco P."/>
            <person name="Wang X."/>
            <person name="Falini L.B."/>
            <person name="Barry K."/>
            <person name="Haridas S."/>
            <person name="Lipzen A."/>
            <person name="Labutti K."/>
            <person name="Grigoriev I.V."/>
            <person name="Murat C."/>
            <person name="Martin F."/>
            <person name="Albertini E."/>
            <person name="Donnini D."/>
            <person name="Bonito G."/>
        </authorList>
    </citation>
    <scope>NUCLEOTIDE SEQUENCE [LARGE SCALE GENOMIC DNA]</scope>
    <source>
        <strain evidence="3 4">Sb_GMNB300</strain>
    </source>
</reference>
<keyword evidence="4" id="KW-1185">Reference proteome</keyword>
<dbReference type="InterPro" id="IPR040976">
    <property type="entry name" value="Pkinase_fungal"/>
</dbReference>
<organism evidence="3 4">
    <name type="scientific">Sphaerosporella brunnea</name>
    <dbReference type="NCBI Taxonomy" id="1250544"/>
    <lineage>
        <taxon>Eukaryota</taxon>
        <taxon>Fungi</taxon>
        <taxon>Dikarya</taxon>
        <taxon>Ascomycota</taxon>
        <taxon>Pezizomycotina</taxon>
        <taxon>Pezizomycetes</taxon>
        <taxon>Pezizales</taxon>
        <taxon>Pyronemataceae</taxon>
        <taxon>Sphaerosporella</taxon>
    </lineage>
</organism>
<dbReference type="PANTHER" id="PTHR38248">
    <property type="entry name" value="FUNK1 6"/>
    <property type="match status" value="1"/>
</dbReference>
<feature type="domain" description="Fungal-type protein kinase" evidence="2">
    <location>
        <begin position="387"/>
        <end position="442"/>
    </location>
</feature>
<name>A0A5J5FBF8_9PEZI</name>
<protein>
    <recommendedName>
        <fullName evidence="2">Fungal-type protein kinase domain-containing protein</fullName>
    </recommendedName>
</protein>
<proteinExistence type="predicted"/>
<dbReference type="AlphaFoldDB" id="A0A5J5FBF8"/>
<feature type="region of interest" description="Disordered" evidence="1">
    <location>
        <begin position="129"/>
        <end position="185"/>
    </location>
</feature>